<dbReference type="PANTHER" id="PTHR30118">
    <property type="entry name" value="HTH-TYPE TRANSCRIPTIONAL REGULATOR LEUO-RELATED"/>
    <property type="match status" value="1"/>
</dbReference>
<dbReference type="Gene3D" id="1.10.10.10">
    <property type="entry name" value="Winged helix-like DNA-binding domain superfamily/Winged helix DNA-binding domain"/>
    <property type="match status" value="1"/>
</dbReference>
<dbReference type="Proteomes" id="UP001206572">
    <property type="component" value="Unassembled WGS sequence"/>
</dbReference>
<evidence type="ECO:0000259" key="5">
    <source>
        <dbReference type="PROSITE" id="PS50931"/>
    </source>
</evidence>
<organism evidence="6 7">
    <name type="scientific">Massilia agri</name>
    <dbReference type="NCBI Taxonomy" id="1886785"/>
    <lineage>
        <taxon>Bacteria</taxon>
        <taxon>Pseudomonadati</taxon>
        <taxon>Pseudomonadota</taxon>
        <taxon>Betaproteobacteria</taxon>
        <taxon>Burkholderiales</taxon>
        <taxon>Oxalobacteraceae</taxon>
        <taxon>Telluria group</taxon>
        <taxon>Massilia</taxon>
    </lineage>
</organism>
<dbReference type="Gene3D" id="3.40.190.10">
    <property type="entry name" value="Periplasmic binding protein-like II"/>
    <property type="match status" value="2"/>
</dbReference>
<dbReference type="CDD" id="cd08417">
    <property type="entry name" value="PBP2_Nitroaromatics_like"/>
    <property type="match status" value="1"/>
</dbReference>
<dbReference type="InterPro" id="IPR000847">
    <property type="entry name" value="LysR_HTH_N"/>
</dbReference>
<dbReference type="PANTHER" id="PTHR30118:SF15">
    <property type="entry name" value="TRANSCRIPTIONAL REGULATORY PROTEIN"/>
    <property type="match status" value="1"/>
</dbReference>
<dbReference type="SUPFAM" id="SSF53850">
    <property type="entry name" value="Periplasmic binding protein-like II"/>
    <property type="match status" value="1"/>
</dbReference>
<evidence type="ECO:0000256" key="1">
    <source>
        <dbReference type="ARBA" id="ARBA00009437"/>
    </source>
</evidence>
<dbReference type="Pfam" id="PF00126">
    <property type="entry name" value="HTH_1"/>
    <property type="match status" value="1"/>
</dbReference>
<protein>
    <submittedName>
        <fullName evidence="6">LysR family transcriptional regulator</fullName>
    </submittedName>
</protein>
<dbReference type="SUPFAM" id="SSF46785">
    <property type="entry name" value="Winged helix' DNA-binding domain"/>
    <property type="match status" value="1"/>
</dbReference>
<keyword evidence="4" id="KW-0804">Transcription</keyword>
<keyword evidence="3" id="KW-0238">DNA-binding</keyword>
<evidence type="ECO:0000313" key="6">
    <source>
        <dbReference type="EMBL" id="MCS0597575.1"/>
    </source>
</evidence>
<dbReference type="PROSITE" id="PS50931">
    <property type="entry name" value="HTH_LYSR"/>
    <property type="match status" value="1"/>
</dbReference>
<reference evidence="6 7" key="1">
    <citation type="submission" date="2022-08" db="EMBL/GenBank/DDBJ databases">
        <title>Reclassification of Massilia species as members of the genera Telluria, Duganella, Pseudoduganella, Mokoshia gen. nov. and Zemynaea gen. nov. using orthogonal and non-orthogonal genome-based approaches.</title>
        <authorList>
            <person name="Bowman J.P."/>
        </authorList>
    </citation>
    <scope>NUCLEOTIDE SEQUENCE [LARGE SCALE GENOMIC DNA]</scope>
    <source>
        <strain evidence="6 7">JCM 31661</strain>
    </source>
</reference>
<evidence type="ECO:0000256" key="2">
    <source>
        <dbReference type="ARBA" id="ARBA00023015"/>
    </source>
</evidence>
<comment type="caution">
    <text evidence="6">The sequence shown here is derived from an EMBL/GenBank/DDBJ whole genome shotgun (WGS) entry which is preliminary data.</text>
</comment>
<dbReference type="PRINTS" id="PR00039">
    <property type="entry name" value="HTHLYSR"/>
</dbReference>
<keyword evidence="2" id="KW-0805">Transcription regulation</keyword>
<dbReference type="InterPro" id="IPR036388">
    <property type="entry name" value="WH-like_DNA-bd_sf"/>
</dbReference>
<dbReference type="Pfam" id="PF03466">
    <property type="entry name" value="LysR_substrate"/>
    <property type="match status" value="1"/>
</dbReference>
<dbReference type="RefSeq" id="WP_258828596.1">
    <property type="nucleotide sequence ID" value="NZ_JANUHA010000009.1"/>
</dbReference>
<accession>A0ABT2AN21</accession>
<dbReference type="InterPro" id="IPR005119">
    <property type="entry name" value="LysR_subst-bd"/>
</dbReference>
<comment type="similarity">
    <text evidence="1">Belongs to the LysR transcriptional regulatory family.</text>
</comment>
<keyword evidence="7" id="KW-1185">Reference proteome</keyword>
<feature type="domain" description="HTH lysR-type" evidence="5">
    <location>
        <begin position="6"/>
        <end position="63"/>
    </location>
</feature>
<name>A0ABT2AN21_9BURK</name>
<dbReference type="InterPro" id="IPR037402">
    <property type="entry name" value="YidZ_PBP2"/>
</dbReference>
<sequence>MDFYGVDLNLLAAFDALMQERNVTRAAVRMNVSQPAMSAALARLRTLFGDRLFQRSAAGLLPTPRAYEMAEPVARALREFESVFAPPERFDPGTAVLRFGLGLSDYPAFILLPSLLGVVAREAPGVGVDVRAFSGRDEAVELLDAGKIDLAIGVAPTVQESRILSRPILRDEFVTLVRRDAVQARRKLDLDAYLAMRHVLVSPEGSRYGVVDQALADHGLQRRVQVTMPHMFAVPALLREADMAATLLRRVALYSAQAAELIMFPPPVPLPEVAFHQIWHRRNDEKPSQRWLREAVDRIAAGFR</sequence>
<proteinExistence type="inferred from homology"/>
<dbReference type="InterPro" id="IPR036390">
    <property type="entry name" value="WH_DNA-bd_sf"/>
</dbReference>
<dbReference type="InterPro" id="IPR050389">
    <property type="entry name" value="LysR-type_TF"/>
</dbReference>
<evidence type="ECO:0000256" key="4">
    <source>
        <dbReference type="ARBA" id="ARBA00023163"/>
    </source>
</evidence>
<dbReference type="EMBL" id="JANUHA010000009">
    <property type="protein sequence ID" value="MCS0597575.1"/>
    <property type="molecule type" value="Genomic_DNA"/>
</dbReference>
<evidence type="ECO:0000313" key="7">
    <source>
        <dbReference type="Proteomes" id="UP001206572"/>
    </source>
</evidence>
<gene>
    <name evidence="6" type="ORF">NX780_14585</name>
</gene>
<evidence type="ECO:0000256" key="3">
    <source>
        <dbReference type="ARBA" id="ARBA00023125"/>
    </source>
</evidence>